<name>A0A169YBS6_METRR</name>
<comment type="caution">
    <text evidence="2">The sequence shown here is derived from an EMBL/GenBank/DDBJ whole genome shotgun (WGS) entry which is preliminary data.</text>
</comment>
<protein>
    <submittedName>
        <fullName evidence="2">Uncharacterized protein</fullName>
    </submittedName>
</protein>
<keyword evidence="3" id="KW-1185">Reference proteome</keyword>
<dbReference type="Proteomes" id="UP000243498">
    <property type="component" value="Unassembled WGS sequence"/>
</dbReference>
<reference evidence="2 3" key="1">
    <citation type="journal article" date="2016" name="Genome Biol. Evol.">
        <title>Divergent and convergent evolution of fungal pathogenicity.</title>
        <authorList>
            <person name="Shang Y."/>
            <person name="Xiao G."/>
            <person name="Zheng P."/>
            <person name="Cen K."/>
            <person name="Zhan S."/>
            <person name="Wang C."/>
        </authorList>
    </citation>
    <scope>NUCLEOTIDE SEQUENCE [LARGE SCALE GENOMIC DNA]</scope>
    <source>
        <strain evidence="2 3">RCEF 4871</strain>
    </source>
</reference>
<accession>A0A169YBS6</accession>
<organism evidence="2 3">
    <name type="scientific">Metarhizium rileyi (strain RCEF 4871)</name>
    <name type="common">Nomuraea rileyi</name>
    <dbReference type="NCBI Taxonomy" id="1649241"/>
    <lineage>
        <taxon>Eukaryota</taxon>
        <taxon>Fungi</taxon>
        <taxon>Dikarya</taxon>
        <taxon>Ascomycota</taxon>
        <taxon>Pezizomycotina</taxon>
        <taxon>Sordariomycetes</taxon>
        <taxon>Hypocreomycetidae</taxon>
        <taxon>Hypocreales</taxon>
        <taxon>Clavicipitaceae</taxon>
        <taxon>Metarhizium</taxon>
    </lineage>
</organism>
<feature type="compositionally biased region" description="Low complexity" evidence="1">
    <location>
        <begin position="22"/>
        <end position="33"/>
    </location>
</feature>
<dbReference type="OrthoDB" id="5206390at2759"/>
<sequence length="131" mass="14190">MASSFRVETSASDGQSRNRKCSSSTQMSAASSQDDTNKPGPFHATSPTEITISGIHGILSQQSPISIFEEEQRYFPTGLSVLEPRPVGNADRIMLKQLYEVSYLLEMAEPVSVCGPKSPEIVQSFGGFCLV</sequence>
<proteinExistence type="predicted"/>
<evidence type="ECO:0000313" key="3">
    <source>
        <dbReference type="Proteomes" id="UP000243498"/>
    </source>
</evidence>
<feature type="compositionally biased region" description="Polar residues" evidence="1">
    <location>
        <begin position="1"/>
        <end position="15"/>
    </location>
</feature>
<dbReference type="EMBL" id="AZHC01000023">
    <property type="protein sequence ID" value="OAA39162.1"/>
    <property type="molecule type" value="Genomic_DNA"/>
</dbReference>
<dbReference type="AlphaFoldDB" id="A0A169YBS6"/>
<evidence type="ECO:0000256" key="1">
    <source>
        <dbReference type="SAM" id="MobiDB-lite"/>
    </source>
</evidence>
<evidence type="ECO:0000313" key="2">
    <source>
        <dbReference type="EMBL" id="OAA39162.1"/>
    </source>
</evidence>
<gene>
    <name evidence="2" type="ORF">NOR_06422</name>
</gene>
<feature type="region of interest" description="Disordered" evidence="1">
    <location>
        <begin position="1"/>
        <end position="48"/>
    </location>
</feature>